<name>S0PCJ6_9ENTE</name>
<dbReference type="RefSeq" id="WP_016186072.1">
    <property type="nucleotide sequence ID" value="NZ_ASWO01000003.1"/>
</dbReference>
<dbReference type="STRING" id="1140003.OMY_01635"/>
<dbReference type="Proteomes" id="UP000015961">
    <property type="component" value="Unassembled WGS sequence"/>
</dbReference>
<accession>S0PCJ6</accession>
<evidence type="ECO:0000256" key="1">
    <source>
        <dbReference type="SAM" id="SignalP"/>
    </source>
</evidence>
<organism evidence="2 3">
    <name type="scientific">Enterococcus sulfureus ATCC 49903</name>
    <dbReference type="NCBI Taxonomy" id="1140003"/>
    <lineage>
        <taxon>Bacteria</taxon>
        <taxon>Bacillati</taxon>
        <taxon>Bacillota</taxon>
        <taxon>Bacilli</taxon>
        <taxon>Lactobacillales</taxon>
        <taxon>Enterococcaceae</taxon>
        <taxon>Enterococcus</taxon>
    </lineage>
</organism>
<sequence>MKKTLFKTSLVLMSSLILDATTISNSFILANELDSTAIISDTSNILSENDKLIINGKEITESEFNSLLEDASDITFEEQKY</sequence>
<gene>
    <name evidence="2" type="ORF">I573_00954</name>
</gene>
<dbReference type="EMBL" id="ASWO01000003">
    <property type="protein sequence ID" value="EOT86201.1"/>
    <property type="molecule type" value="Genomic_DNA"/>
</dbReference>
<reference evidence="2 3" key="1">
    <citation type="submission" date="2013-03" db="EMBL/GenBank/DDBJ databases">
        <title>The Genome Sequence of Enterococcus sulfureus ATCC_49903 (PacBio/Illumina hybrid assembly).</title>
        <authorList>
            <consortium name="The Broad Institute Genomics Platform"/>
            <consortium name="The Broad Institute Genome Sequencing Center for Infectious Disease"/>
            <person name="Earl A."/>
            <person name="Russ C."/>
            <person name="Gilmore M."/>
            <person name="Surin D."/>
            <person name="Walker B."/>
            <person name="Young S."/>
            <person name="Zeng Q."/>
            <person name="Gargeya S."/>
            <person name="Fitzgerald M."/>
            <person name="Haas B."/>
            <person name="Abouelleil A."/>
            <person name="Allen A.W."/>
            <person name="Alvarado L."/>
            <person name="Arachchi H.M."/>
            <person name="Berlin A.M."/>
            <person name="Chapman S.B."/>
            <person name="Gainer-Dewar J."/>
            <person name="Goldberg J."/>
            <person name="Griggs A."/>
            <person name="Gujja S."/>
            <person name="Hansen M."/>
            <person name="Howarth C."/>
            <person name="Imamovic A."/>
            <person name="Ireland A."/>
            <person name="Larimer J."/>
            <person name="McCowan C."/>
            <person name="Murphy C."/>
            <person name="Pearson M."/>
            <person name="Poon T.W."/>
            <person name="Priest M."/>
            <person name="Roberts A."/>
            <person name="Saif S."/>
            <person name="Shea T."/>
            <person name="Sisk P."/>
            <person name="Sykes S."/>
            <person name="Wortman J."/>
            <person name="Nusbaum C."/>
            <person name="Birren B."/>
        </authorList>
    </citation>
    <scope>NUCLEOTIDE SEQUENCE [LARGE SCALE GENOMIC DNA]</scope>
    <source>
        <strain evidence="2 3">ATCC 49903</strain>
    </source>
</reference>
<protein>
    <submittedName>
        <fullName evidence="2">Uncharacterized protein</fullName>
    </submittedName>
</protein>
<comment type="caution">
    <text evidence="2">The sequence shown here is derived from an EMBL/GenBank/DDBJ whole genome shotgun (WGS) entry which is preliminary data.</text>
</comment>
<dbReference type="PATRIC" id="fig|1140003.3.peg.1580"/>
<evidence type="ECO:0000313" key="3">
    <source>
        <dbReference type="Proteomes" id="UP000015961"/>
    </source>
</evidence>
<proteinExistence type="predicted"/>
<dbReference type="AlphaFoldDB" id="S0PCJ6"/>
<keyword evidence="3" id="KW-1185">Reference proteome</keyword>
<feature type="chain" id="PRO_5004499056" evidence="1">
    <location>
        <begin position="21"/>
        <end position="81"/>
    </location>
</feature>
<evidence type="ECO:0000313" key="2">
    <source>
        <dbReference type="EMBL" id="EOT86201.1"/>
    </source>
</evidence>
<feature type="signal peptide" evidence="1">
    <location>
        <begin position="1"/>
        <end position="20"/>
    </location>
</feature>
<keyword evidence="1" id="KW-0732">Signal</keyword>